<dbReference type="Pfam" id="PF01757">
    <property type="entry name" value="Acyl_transf_3"/>
    <property type="match status" value="1"/>
</dbReference>
<gene>
    <name evidence="3" type="ORF">A2822_02655</name>
</gene>
<keyword evidence="1" id="KW-0472">Membrane</keyword>
<keyword evidence="1" id="KW-0812">Transmembrane</keyword>
<proteinExistence type="predicted"/>
<evidence type="ECO:0000259" key="2">
    <source>
        <dbReference type="Pfam" id="PF01757"/>
    </source>
</evidence>
<feature type="domain" description="Acyltransferase 3" evidence="2">
    <location>
        <begin position="3"/>
        <end position="325"/>
    </location>
</feature>
<feature type="transmembrane region" description="Helical" evidence="1">
    <location>
        <begin position="189"/>
        <end position="212"/>
    </location>
</feature>
<feature type="transmembrane region" description="Helical" evidence="1">
    <location>
        <begin position="250"/>
        <end position="267"/>
    </location>
</feature>
<dbReference type="InterPro" id="IPR050879">
    <property type="entry name" value="Acyltransferase_3"/>
</dbReference>
<feature type="transmembrane region" description="Helical" evidence="1">
    <location>
        <begin position="224"/>
        <end position="244"/>
    </location>
</feature>
<dbReference type="GO" id="GO:0016020">
    <property type="term" value="C:membrane"/>
    <property type="evidence" value="ECO:0007669"/>
    <property type="project" value="TreeGrafter"/>
</dbReference>
<evidence type="ECO:0000313" key="3">
    <source>
        <dbReference type="EMBL" id="OGZ65389.1"/>
    </source>
</evidence>
<organism evidence="3 4">
    <name type="scientific">Candidatus Staskawiczbacteria bacterium RIFCSPHIGHO2_01_FULL_41_41</name>
    <dbReference type="NCBI Taxonomy" id="1802203"/>
    <lineage>
        <taxon>Bacteria</taxon>
        <taxon>Candidatus Staskawicziibacteriota</taxon>
    </lineage>
</organism>
<dbReference type="GO" id="GO:0000271">
    <property type="term" value="P:polysaccharide biosynthetic process"/>
    <property type="evidence" value="ECO:0007669"/>
    <property type="project" value="TreeGrafter"/>
</dbReference>
<dbReference type="Proteomes" id="UP000178774">
    <property type="component" value="Unassembled WGS sequence"/>
</dbReference>
<dbReference type="EMBL" id="MHOP01000023">
    <property type="protein sequence ID" value="OGZ65389.1"/>
    <property type="molecule type" value="Genomic_DNA"/>
</dbReference>
<accession>A0A1G2HSL4</accession>
<feature type="transmembrane region" description="Helical" evidence="1">
    <location>
        <begin position="106"/>
        <end position="129"/>
    </location>
</feature>
<evidence type="ECO:0000313" key="4">
    <source>
        <dbReference type="Proteomes" id="UP000178774"/>
    </source>
</evidence>
<keyword evidence="1" id="KW-1133">Transmembrane helix</keyword>
<comment type="caution">
    <text evidence="3">The sequence shown here is derived from an EMBL/GenBank/DDBJ whole genome shotgun (WGS) entry which is preliminary data.</text>
</comment>
<protein>
    <recommendedName>
        <fullName evidence="2">Acyltransferase 3 domain-containing protein</fullName>
    </recommendedName>
</protein>
<sequence length="343" mass="39397">MGILRFLLALSVVINHSTPIFGLSLVGGRVAVESFFIISGFYMALILSEKYQSGWQGYQLFLRNRILRIYPIYWAVLAATLVILITVQFFLPGKFNLPWFGPHEPLGIWLIIYLVLAHIILFGQDILVFTGHTNFLLVPQGWALSLEMVFYLLAPFFVKRKTWVLLLLIVASFGLRLALWRAGFDYDPWTYRFFPAELAFFLAGVLTFRLYQIFNLYGLLFKKVSYLAFVAVIAATLFYQYIPGEYFKQWAYYVLLIVALPFVFELTRNSAVVRRIGDFSYPVYICHIFVLAIAKAAVMPVFHIAPQNLGLVTAVLTVAFSYLLLKFIGDPIDRFRHRPVPVP</sequence>
<dbReference type="InterPro" id="IPR002656">
    <property type="entry name" value="Acyl_transf_3_dom"/>
</dbReference>
<feature type="transmembrane region" description="Helical" evidence="1">
    <location>
        <begin position="279"/>
        <end position="302"/>
    </location>
</feature>
<feature type="transmembrane region" description="Helical" evidence="1">
    <location>
        <begin position="308"/>
        <end position="328"/>
    </location>
</feature>
<dbReference type="AlphaFoldDB" id="A0A1G2HSL4"/>
<feature type="transmembrane region" description="Helical" evidence="1">
    <location>
        <begin position="69"/>
        <end position="91"/>
    </location>
</feature>
<feature type="transmembrane region" description="Helical" evidence="1">
    <location>
        <begin position="163"/>
        <end position="183"/>
    </location>
</feature>
<dbReference type="GO" id="GO:0016747">
    <property type="term" value="F:acyltransferase activity, transferring groups other than amino-acyl groups"/>
    <property type="evidence" value="ECO:0007669"/>
    <property type="project" value="InterPro"/>
</dbReference>
<feature type="transmembrane region" description="Helical" evidence="1">
    <location>
        <begin position="32"/>
        <end position="48"/>
    </location>
</feature>
<reference evidence="3 4" key="1">
    <citation type="journal article" date="2016" name="Nat. Commun.">
        <title>Thousands of microbial genomes shed light on interconnected biogeochemical processes in an aquifer system.</title>
        <authorList>
            <person name="Anantharaman K."/>
            <person name="Brown C.T."/>
            <person name="Hug L.A."/>
            <person name="Sharon I."/>
            <person name="Castelle C.J."/>
            <person name="Probst A.J."/>
            <person name="Thomas B.C."/>
            <person name="Singh A."/>
            <person name="Wilkins M.J."/>
            <person name="Karaoz U."/>
            <person name="Brodie E.L."/>
            <person name="Williams K.H."/>
            <person name="Hubbard S.S."/>
            <person name="Banfield J.F."/>
        </authorList>
    </citation>
    <scope>NUCLEOTIDE SEQUENCE [LARGE SCALE GENOMIC DNA]</scope>
</reference>
<dbReference type="PANTHER" id="PTHR23028">
    <property type="entry name" value="ACETYLTRANSFERASE"/>
    <property type="match status" value="1"/>
</dbReference>
<evidence type="ECO:0000256" key="1">
    <source>
        <dbReference type="SAM" id="Phobius"/>
    </source>
</evidence>
<dbReference type="PANTHER" id="PTHR23028:SF53">
    <property type="entry name" value="ACYL_TRANSF_3 DOMAIN-CONTAINING PROTEIN"/>
    <property type="match status" value="1"/>
</dbReference>
<name>A0A1G2HSL4_9BACT</name>